<name>A0ABT7B7A7_9CYAN</name>
<dbReference type="Pfam" id="PF13181">
    <property type="entry name" value="TPR_8"/>
    <property type="match status" value="1"/>
</dbReference>
<dbReference type="InterPro" id="IPR050498">
    <property type="entry name" value="Ycf3"/>
</dbReference>
<keyword evidence="5" id="KW-1185">Reference proteome</keyword>
<evidence type="ECO:0000313" key="5">
    <source>
        <dbReference type="Proteomes" id="UP001235849"/>
    </source>
</evidence>
<accession>A0ABT7B7A7</accession>
<organism evidence="4 5">
    <name type="scientific">Roseofilum capinflatum BLCC-M114</name>
    <dbReference type="NCBI Taxonomy" id="3022440"/>
    <lineage>
        <taxon>Bacteria</taxon>
        <taxon>Bacillati</taxon>
        <taxon>Cyanobacteriota</taxon>
        <taxon>Cyanophyceae</taxon>
        <taxon>Desertifilales</taxon>
        <taxon>Desertifilaceae</taxon>
        <taxon>Roseofilum</taxon>
        <taxon>Roseofilum capinflatum</taxon>
    </lineage>
</organism>
<dbReference type="InterPro" id="IPR019734">
    <property type="entry name" value="TPR_rpt"/>
</dbReference>
<dbReference type="PANTHER" id="PTHR44858">
    <property type="entry name" value="TETRATRICOPEPTIDE REPEAT PROTEIN 6"/>
    <property type="match status" value="1"/>
</dbReference>
<dbReference type="PROSITE" id="PS50005">
    <property type="entry name" value="TPR"/>
    <property type="match status" value="2"/>
</dbReference>
<dbReference type="Gene3D" id="1.25.40.10">
    <property type="entry name" value="Tetratricopeptide repeat domain"/>
    <property type="match status" value="2"/>
</dbReference>
<dbReference type="Pfam" id="PF13414">
    <property type="entry name" value="TPR_11"/>
    <property type="match status" value="1"/>
</dbReference>
<feature type="repeat" description="TPR" evidence="3">
    <location>
        <begin position="99"/>
        <end position="132"/>
    </location>
</feature>
<dbReference type="SUPFAM" id="SSF48452">
    <property type="entry name" value="TPR-like"/>
    <property type="match status" value="1"/>
</dbReference>
<keyword evidence="1" id="KW-0677">Repeat</keyword>
<dbReference type="PANTHER" id="PTHR44858:SF1">
    <property type="entry name" value="UDP-N-ACETYLGLUCOSAMINE--PEPTIDE N-ACETYLGLUCOSAMINYLTRANSFERASE SPINDLY-RELATED"/>
    <property type="match status" value="1"/>
</dbReference>
<keyword evidence="2 3" id="KW-0802">TPR repeat</keyword>
<dbReference type="InterPro" id="IPR011990">
    <property type="entry name" value="TPR-like_helical_dom_sf"/>
</dbReference>
<dbReference type="PROSITE" id="PS50293">
    <property type="entry name" value="TPR_REGION"/>
    <property type="match status" value="1"/>
</dbReference>
<dbReference type="SMART" id="SM00028">
    <property type="entry name" value="TPR"/>
    <property type="match status" value="5"/>
</dbReference>
<reference evidence="4 5" key="1">
    <citation type="submission" date="2023-01" db="EMBL/GenBank/DDBJ databases">
        <title>Novel diversity within Roseofilum (Cyanobacteria; Desertifilaceae) from marine benthic mats with descriptions of four novel species.</title>
        <authorList>
            <person name="Wang Y."/>
            <person name="Berthold D.E."/>
            <person name="Hu J."/>
            <person name="Lefler F.W."/>
            <person name="Laughinghouse H.D. IV."/>
        </authorList>
    </citation>
    <scope>NUCLEOTIDE SEQUENCE [LARGE SCALE GENOMIC DNA]</scope>
    <source>
        <strain evidence="4 5">BLCC-M114</strain>
    </source>
</reference>
<gene>
    <name evidence="4" type="ORF">PMG25_13160</name>
</gene>
<protein>
    <submittedName>
        <fullName evidence="4">Tetratricopeptide repeat protein</fullName>
    </submittedName>
</protein>
<feature type="repeat" description="TPR" evidence="3">
    <location>
        <begin position="65"/>
        <end position="98"/>
    </location>
</feature>
<dbReference type="EMBL" id="JAQOSO010000074">
    <property type="protein sequence ID" value="MDJ1175044.1"/>
    <property type="molecule type" value="Genomic_DNA"/>
</dbReference>
<evidence type="ECO:0000256" key="3">
    <source>
        <dbReference type="PROSITE-ProRule" id="PRU00339"/>
    </source>
</evidence>
<evidence type="ECO:0000256" key="1">
    <source>
        <dbReference type="ARBA" id="ARBA00022737"/>
    </source>
</evidence>
<dbReference type="RefSeq" id="WP_283767355.1">
    <property type="nucleotide sequence ID" value="NZ_JAQOSO010000074.1"/>
</dbReference>
<dbReference type="Proteomes" id="UP001235849">
    <property type="component" value="Unassembled WGS sequence"/>
</dbReference>
<comment type="caution">
    <text evidence="4">The sequence shown here is derived from an EMBL/GenBank/DDBJ whole genome shotgun (WGS) entry which is preliminary data.</text>
</comment>
<sequence length="227" mass="26388">MAMHLSPSSYDSGMGLCPAQHTPIENIIPIDRQLSRQAKACLEQGDYRRAIELLTRLIEADPTCANYYHNRGYGYFQEGEVELAIADYSQAIELNPQLDKAYNNRANAYARLGDLYAALLDYDQTLDLNPLNLQAWINRGITFRQLQIYELALDNLDFALRMGRLEGYIYAERGRTYHLMGDWNWAIADYQRAIDHFQNTPHLSAVEQRQHQRVLHWQDQLLKPLQR</sequence>
<evidence type="ECO:0000313" key="4">
    <source>
        <dbReference type="EMBL" id="MDJ1175044.1"/>
    </source>
</evidence>
<proteinExistence type="predicted"/>
<evidence type="ECO:0000256" key="2">
    <source>
        <dbReference type="ARBA" id="ARBA00022803"/>
    </source>
</evidence>